<name>A0ABN2FSA5_9ACTN</name>
<gene>
    <name evidence="2" type="ORF">GCM10009765_03750</name>
</gene>
<keyword evidence="3" id="KW-1185">Reference proteome</keyword>
<sequence>MDAPPPSSQRPELVAALRGLRDLVGSPSLRALEAAAARAGRSLPRSTVGDLLNDGKPAWATVEAFVLACQQHATSQRLATPEGSFDPAGWRRKYKHAHGPTSALADASLHATGATAPPVSRRPAGAGIHSTVAGSVEPVISAGHIEIIGFGDTIRISQTAAGAHVPTQPLTGLVELPLDDGDLPAMRDLDPYQLGASPTEFGDRDTYRQQDQYVPRTRNNVDDVLRDKLVPGRLVVVVGPSKTGKTRTAFEAVQERWPDARVLAPVPALGQLARHPRIEGSTDLLVVWLDDLQRFLTTTDALTPAVLVQLTARPGPTLLIATLRREERDRLTADTGELTRDTRQLLNDATVIELGPTSDDDKEQAAARAAYPSADLSIVGLGERLAGAPQLLRQYRDAQPILLSIVQTAIDWARVGMQRPIPADDLTTLALDRLFHDHPELDPSDADIAAALHTARMPPRGAGRVAALRTVPLADGTRGYRVFDYLIAQDDNQTDAPRPIPTTFWDQALQRANPEDAFTIGITAYERSNLQITRSAWEISATAGNTAAMVNLGVLLSDYLQPPDLDRACVWYERAATAGHTDGMVGLGNLLSDSVRPPDLEGARTWYERAATAGNTDAMNNLGNLLCHSVRPPDLVGARTWYERAATAGNILAMNALGLLLAYELQPPDLKGGRNWLERGATAGDTDAMNNLGVLLAYELQPPDLEGARAWLERAATAGNADAMFSLGVLLAGKVRPPDLEGARSWYEAAATAGNTSALNNLGILLASQMQPPDLEGARVWYERAATAGDTIAMANLGGLLAGQVQPPDLEGAYVWYERAATAGNIGAMNSLGILLSSKMQPPDLEGARGWYEAAAAAGNTNAMNNIGAMLAYQVQPRDLEAARTWYERAAEAGHTLAMNSLGVLLCLEVQGPDLDGARTWYERAADAGNTDAMVNLGNLLSDQLQPPDLDGARAWYERAANSGNTNAMVCLGILLSDQLQPPDLGGARAWRERAATADTDGRHPEGSRVPITPNTAPPST</sequence>
<accession>A0ABN2FSA5</accession>
<dbReference type="Pfam" id="PF08238">
    <property type="entry name" value="Sel1"/>
    <property type="match status" value="12"/>
</dbReference>
<comment type="caution">
    <text evidence="2">The sequence shown here is derived from an EMBL/GenBank/DDBJ whole genome shotgun (WGS) entry which is preliminary data.</text>
</comment>
<evidence type="ECO:0000256" key="1">
    <source>
        <dbReference type="SAM" id="MobiDB-lite"/>
    </source>
</evidence>
<feature type="compositionally biased region" description="Basic and acidic residues" evidence="1">
    <location>
        <begin position="991"/>
        <end position="1007"/>
    </location>
</feature>
<protein>
    <recommendedName>
        <fullName evidence="4">Sel1 repeat family protein</fullName>
    </recommendedName>
</protein>
<dbReference type="SUPFAM" id="SSF81901">
    <property type="entry name" value="HCP-like"/>
    <property type="match status" value="3"/>
</dbReference>
<feature type="region of interest" description="Disordered" evidence="1">
    <location>
        <begin position="991"/>
        <end position="1021"/>
    </location>
</feature>
<dbReference type="Proteomes" id="UP001500618">
    <property type="component" value="Unassembled WGS sequence"/>
</dbReference>
<reference evidence="2 3" key="1">
    <citation type="journal article" date="2019" name="Int. J. Syst. Evol. Microbiol.">
        <title>The Global Catalogue of Microorganisms (GCM) 10K type strain sequencing project: providing services to taxonomists for standard genome sequencing and annotation.</title>
        <authorList>
            <consortium name="The Broad Institute Genomics Platform"/>
            <consortium name="The Broad Institute Genome Sequencing Center for Infectious Disease"/>
            <person name="Wu L."/>
            <person name="Ma J."/>
        </authorList>
    </citation>
    <scope>NUCLEOTIDE SEQUENCE [LARGE SCALE GENOMIC DNA]</scope>
    <source>
        <strain evidence="2 3">JCM 14718</strain>
    </source>
</reference>
<organism evidence="2 3">
    <name type="scientific">Fodinicola feengrottensis</name>
    <dbReference type="NCBI Taxonomy" id="435914"/>
    <lineage>
        <taxon>Bacteria</taxon>
        <taxon>Bacillati</taxon>
        <taxon>Actinomycetota</taxon>
        <taxon>Actinomycetes</taxon>
        <taxon>Mycobacteriales</taxon>
        <taxon>Fodinicola</taxon>
    </lineage>
</organism>
<dbReference type="PANTHER" id="PTHR11102:SF160">
    <property type="entry name" value="ERAD-ASSOCIATED E3 UBIQUITIN-PROTEIN LIGASE COMPONENT HRD3"/>
    <property type="match status" value="1"/>
</dbReference>
<evidence type="ECO:0000313" key="3">
    <source>
        <dbReference type="Proteomes" id="UP001500618"/>
    </source>
</evidence>
<evidence type="ECO:0000313" key="2">
    <source>
        <dbReference type="EMBL" id="GAA1657476.1"/>
    </source>
</evidence>
<proteinExistence type="predicted"/>
<dbReference type="EMBL" id="BAAANY010000001">
    <property type="protein sequence ID" value="GAA1657476.1"/>
    <property type="molecule type" value="Genomic_DNA"/>
</dbReference>
<dbReference type="SMART" id="SM00671">
    <property type="entry name" value="SEL1"/>
    <property type="match status" value="12"/>
</dbReference>
<dbReference type="PANTHER" id="PTHR11102">
    <property type="entry name" value="SEL-1-LIKE PROTEIN"/>
    <property type="match status" value="1"/>
</dbReference>
<dbReference type="Gene3D" id="1.25.40.10">
    <property type="entry name" value="Tetratricopeptide repeat domain"/>
    <property type="match status" value="2"/>
</dbReference>
<dbReference type="InterPro" id="IPR050767">
    <property type="entry name" value="Sel1_AlgK"/>
</dbReference>
<dbReference type="InterPro" id="IPR006597">
    <property type="entry name" value="Sel1-like"/>
</dbReference>
<dbReference type="InterPro" id="IPR011990">
    <property type="entry name" value="TPR-like_helical_dom_sf"/>
</dbReference>
<evidence type="ECO:0008006" key="4">
    <source>
        <dbReference type="Google" id="ProtNLM"/>
    </source>
</evidence>